<feature type="binding site" evidence="17">
    <location>
        <position position="175"/>
    </location>
    <ligand>
        <name>NADP(+)</name>
        <dbReference type="ChEBI" id="CHEBI:58349"/>
    </ligand>
</feature>
<reference evidence="20 21" key="1">
    <citation type="journal article" date="2016" name="Biochim. Biophys. Acta">
        <title>Characterization of red-shifted phycobilisomes isolated from the chlorophyll f-containing cyanobacterium Halomicronema hongdechloris.</title>
        <authorList>
            <person name="Li Y."/>
            <person name="Lin Y."/>
            <person name="Garvey C.J."/>
            <person name="Birch D."/>
            <person name="Corkery R.W."/>
            <person name="Loughlin P.C."/>
            <person name="Scheer H."/>
            <person name="Willows R.D."/>
            <person name="Chen M."/>
        </authorList>
    </citation>
    <scope>NUCLEOTIDE SEQUENCE [LARGE SCALE GENOMIC DNA]</scope>
    <source>
        <strain evidence="20 21">C2206</strain>
    </source>
</reference>
<comment type="pathway">
    <text evidence="3 15">Cofactor biosynthesis; riboflavin biosynthesis; 5-amino-6-(D-ribitylamino)uracil from GTP: step 3/4.</text>
</comment>
<comment type="function">
    <text evidence="1 15">Converts 2,5-diamino-6-(ribosylamino)-4(3h)-pyrimidinone 5'-phosphate into 5-amino-6-(ribosylamino)-2,4(1h,3h)-pyrimidinedione 5'-phosphate.</text>
</comment>
<dbReference type="GO" id="GO:0050661">
    <property type="term" value="F:NADP binding"/>
    <property type="evidence" value="ECO:0007669"/>
    <property type="project" value="InterPro"/>
</dbReference>
<dbReference type="InterPro" id="IPR016193">
    <property type="entry name" value="Cytidine_deaminase-like"/>
</dbReference>
<name>A0A1Z3HPI0_9CYAN</name>
<dbReference type="Pfam" id="PF01872">
    <property type="entry name" value="RibD_C"/>
    <property type="match status" value="1"/>
</dbReference>
<dbReference type="NCBIfam" id="TIGR00227">
    <property type="entry name" value="ribD_Cterm"/>
    <property type="match status" value="1"/>
</dbReference>
<dbReference type="PROSITE" id="PS51747">
    <property type="entry name" value="CYT_DCMP_DEAMINASES_2"/>
    <property type="match status" value="1"/>
</dbReference>
<dbReference type="CDD" id="cd01284">
    <property type="entry name" value="Riboflavin_deaminase-reductase"/>
    <property type="match status" value="1"/>
</dbReference>
<comment type="cofactor">
    <cofactor evidence="15 18">
        <name>Zn(2+)</name>
        <dbReference type="ChEBI" id="CHEBI:29105"/>
    </cofactor>
    <text evidence="15 18">Binds 1 zinc ion.</text>
</comment>
<feature type="binding site" evidence="17">
    <location>
        <position position="205"/>
    </location>
    <ligand>
        <name>substrate</name>
    </ligand>
</feature>
<dbReference type="EMBL" id="CP021983">
    <property type="protein sequence ID" value="ASC72077.1"/>
    <property type="molecule type" value="Genomic_DNA"/>
</dbReference>
<evidence type="ECO:0000256" key="17">
    <source>
        <dbReference type="PIRSR" id="PIRSR006769-2"/>
    </source>
</evidence>
<feature type="binding site" evidence="17">
    <location>
        <position position="189"/>
    </location>
    <ligand>
        <name>substrate</name>
    </ligand>
</feature>
<evidence type="ECO:0000256" key="5">
    <source>
        <dbReference type="ARBA" id="ARBA00007417"/>
    </source>
</evidence>
<evidence type="ECO:0000256" key="3">
    <source>
        <dbReference type="ARBA" id="ARBA00004910"/>
    </source>
</evidence>
<feature type="domain" description="CMP/dCMP-type deaminase" evidence="19">
    <location>
        <begin position="23"/>
        <end position="144"/>
    </location>
</feature>
<evidence type="ECO:0000313" key="20">
    <source>
        <dbReference type="EMBL" id="ASC72077.1"/>
    </source>
</evidence>
<organism evidence="20 21">
    <name type="scientific">Halomicronema hongdechloris C2206</name>
    <dbReference type="NCBI Taxonomy" id="1641165"/>
    <lineage>
        <taxon>Bacteria</taxon>
        <taxon>Bacillati</taxon>
        <taxon>Cyanobacteriota</taxon>
        <taxon>Cyanophyceae</taxon>
        <taxon>Nodosilineales</taxon>
        <taxon>Nodosilineaceae</taxon>
        <taxon>Halomicronema</taxon>
    </lineage>
</organism>
<keyword evidence="8 15" id="KW-0378">Hydrolase</keyword>
<dbReference type="PANTHER" id="PTHR38011:SF7">
    <property type="entry name" value="2,5-DIAMINO-6-RIBOSYLAMINO-4(3H)-PYRIMIDINONE 5'-PHOSPHATE REDUCTASE"/>
    <property type="match status" value="1"/>
</dbReference>
<evidence type="ECO:0000313" key="21">
    <source>
        <dbReference type="Proteomes" id="UP000191901"/>
    </source>
</evidence>
<feature type="binding site" evidence="17">
    <location>
        <position position="217"/>
    </location>
    <ligand>
        <name>NADP(+)</name>
        <dbReference type="ChEBI" id="CHEBI:58349"/>
    </ligand>
</feature>
<dbReference type="InterPro" id="IPR004794">
    <property type="entry name" value="Eubact_RibD"/>
</dbReference>
<dbReference type="InterPro" id="IPR011549">
    <property type="entry name" value="RibD_C"/>
</dbReference>
<dbReference type="UniPathway" id="UPA00275">
    <property type="reaction ID" value="UER00401"/>
</dbReference>
<dbReference type="GO" id="GO:0009231">
    <property type="term" value="P:riboflavin biosynthetic process"/>
    <property type="evidence" value="ECO:0007669"/>
    <property type="project" value="UniProtKB-UniPathway"/>
</dbReference>
<comment type="catalytic activity">
    <reaction evidence="13 15">
        <text>5-amino-6-(5-phospho-D-ribitylamino)uracil + NADP(+) = 5-amino-6-(5-phospho-D-ribosylamino)uracil + NADPH + H(+)</text>
        <dbReference type="Rhea" id="RHEA:17845"/>
        <dbReference type="ChEBI" id="CHEBI:15378"/>
        <dbReference type="ChEBI" id="CHEBI:57783"/>
        <dbReference type="ChEBI" id="CHEBI:58349"/>
        <dbReference type="ChEBI" id="CHEBI:58421"/>
        <dbReference type="ChEBI" id="CHEBI:58453"/>
        <dbReference type="EC" id="1.1.1.193"/>
    </reaction>
</comment>
<evidence type="ECO:0000256" key="6">
    <source>
        <dbReference type="ARBA" id="ARBA00022619"/>
    </source>
</evidence>
<feature type="binding site" evidence="17">
    <location>
        <position position="225"/>
    </location>
    <ligand>
        <name>substrate</name>
    </ligand>
</feature>
<evidence type="ECO:0000256" key="13">
    <source>
        <dbReference type="ARBA" id="ARBA00049861"/>
    </source>
</evidence>
<evidence type="ECO:0000256" key="18">
    <source>
        <dbReference type="PIRSR" id="PIRSR006769-3"/>
    </source>
</evidence>
<keyword evidence="7 15" id="KW-0479">Metal-binding</keyword>
<comment type="similarity">
    <text evidence="5 15">In the C-terminal section; belongs to the HTP reductase family.</text>
</comment>
<evidence type="ECO:0000256" key="14">
    <source>
        <dbReference type="ARBA" id="ARBA00049886"/>
    </source>
</evidence>
<feature type="binding site" evidence="17">
    <location>
        <position position="191"/>
    </location>
    <ligand>
        <name>NADP(+)</name>
        <dbReference type="ChEBI" id="CHEBI:58349"/>
    </ligand>
</feature>
<evidence type="ECO:0000256" key="8">
    <source>
        <dbReference type="ARBA" id="ARBA00022801"/>
    </source>
</evidence>
<dbReference type="KEGG" id="hhg:XM38_030310"/>
<dbReference type="PANTHER" id="PTHR38011">
    <property type="entry name" value="DIHYDROFOLATE REDUCTASE FAMILY PROTEIN (AFU_ORTHOLOGUE AFUA_8G06820)"/>
    <property type="match status" value="1"/>
</dbReference>
<protein>
    <recommendedName>
        <fullName evidence="15">Riboflavin biosynthesis protein RibD</fullName>
    </recommendedName>
    <domain>
        <recommendedName>
            <fullName evidence="15">Diaminohydroxyphosphoribosylaminopyrimidine deaminase</fullName>
            <shortName evidence="15">DRAP deaminase</shortName>
            <ecNumber evidence="15">3.5.4.26</ecNumber>
        </recommendedName>
        <alternativeName>
            <fullName evidence="15">Riboflavin-specific deaminase</fullName>
        </alternativeName>
    </domain>
    <domain>
        <recommendedName>
            <fullName evidence="15">5-amino-6-(5-phosphoribosylamino)uracil reductase</fullName>
            <ecNumber evidence="15">1.1.1.193</ecNumber>
        </recommendedName>
        <alternativeName>
            <fullName evidence="15">HTP reductase</fullName>
        </alternativeName>
    </domain>
</protein>
<comment type="similarity">
    <text evidence="4 15">In the N-terminal section; belongs to the cytidine and deoxycytidylate deaminase family.</text>
</comment>
<proteinExistence type="inferred from homology"/>
<evidence type="ECO:0000256" key="16">
    <source>
        <dbReference type="PIRSR" id="PIRSR006769-1"/>
    </source>
</evidence>
<dbReference type="PROSITE" id="PS00903">
    <property type="entry name" value="CYT_DCMP_DEAMINASES_1"/>
    <property type="match status" value="1"/>
</dbReference>
<feature type="binding site" evidence="18">
    <location>
        <position position="105"/>
    </location>
    <ligand>
        <name>Zn(2+)</name>
        <dbReference type="ChEBI" id="CHEBI:29105"/>
        <note>catalytic</note>
    </ligand>
</feature>
<comment type="pathway">
    <text evidence="2 15">Cofactor biosynthesis; riboflavin biosynthesis; 5-amino-6-(D-ribitylamino)uracil from GTP: step 2/4.</text>
</comment>
<evidence type="ECO:0000256" key="1">
    <source>
        <dbReference type="ARBA" id="ARBA00002151"/>
    </source>
</evidence>
<dbReference type="GO" id="GO:0008270">
    <property type="term" value="F:zinc ion binding"/>
    <property type="evidence" value="ECO:0007669"/>
    <property type="project" value="InterPro"/>
</dbReference>
<keyword evidence="21" id="KW-1185">Reference proteome</keyword>
<feature type="binding site" evidence="17">
    <location>
        <position position="221"/>
    </location>
    <ligand>
        <name>NADP(+)</name>
        <dbReference type="ChEBI" id="CHEBI:58349"/>
    </ligand>
</feature>
<evidence type="ECO:0000256" key="9">
    <source>
        <dbReference type="ARBA" id="ARBA00022833"/>
    </source>
</evidence>
<feature type="binding site" evidence="18">
    <location>
        <position position="71"/>
    </location>
    <ligand>
        <name>Zn(2+)</name>
        <dbReference type="ChEBI" id="CHEBI:29105"/>
        <note>catalytic</note>
    </ligand>
</feature>
<dbReference type="OrthoDB" id="9800865at2"/>
<dbReference type="SUPFAM" id="SSF53597">
    <property type="entry name" value="Dihydrofolate reductase-like"/>
    <property type="match status" value="1"/>
</dbReference>
<dbReference type="NCBIfam" id="TIGR00326">
    <property type="entry name" value="eubact_ribD"/>
    <property type="match status" value="1"/>
</dbReference>
<keyword evidence="9 15" id="KW-0862">Zinc</keyword>
<comment type="catalytic activity">
    <reaction evidence="14 15">
        <text>2,5-diamino-6-hydroxy-4-(5-phosphoribosylamino)-pyrimidine + H2O + H(+) = 5-amino-6-(5-phospho-D-ribosylamino)uracil + NH4(+)</text>
        <dbReference type="Rhea" id="RHEA:21868"/>
        <dbReference type="ChEBI" id="CHEBI:15377"/>
        <dbReference type="ChEBI" id="CHEBI:15378"/>
        <dbReference type="ChEBI" id="CHEBI:28938"/>
        <dbReference type="ChEBI" id="CHEBI:58453"/>
        <dbReference type="ChEBI" id="CHEBI:58614"/>
        <dbReference type="EC" id="3.5.4.26"/>
    </reaction>
</comment>
<evidence type="ECO:0000256" key="2">
    <source>
        <dbReference type="ARBA" id="ARBA00004882"/>
    </source>
</evidence>
<evidence type="ECO:0000256" key="12">
    <source>
        <dbReference type="ARBA" id="ARBA00023268"/>
    </source>
</evidence>
<keyword evidence="11 15" id="KW-0560">Oxidoreductase</keyword>
<dbReference type="Gene3D" id="3.40.430.10">
    <property type="entry name" value="Dihydrofolate Reductase, subunit A"/>
    <property type="match status" value="1"/>
</dbReference>
<dbReference type="EC" id="3.5.4.26" evidence="15"/>
<dbReference type="InterPro" id="IPR002734">
    <property type="entry name" value="RibDG_C"/>
</dbReference>
<dbReference type="STRING" id="1641165.XM38_10435"/>
<gene>
    <name evidence="20" type="primary">ribD_2</name>
    <name evidence="20" type="ORF">XM38_030310</name>
</gene>
<sequence length="384" mass="41142">MATVGEHSTAPVKEEGDLTAEWGDEAWMRRCLVLAGQMAGKTAPNPLVGAVVVREGQLVGEGAHPGAGHPHAEVFALQAAADQARRATLYVNLEPCNHYGRTPPCTEAILQAGIARVVVGMVDPDERVSGQGIERLRQAGVEVTVGVAEADCQKINEAFVHRCVYRRPFGIFKYAMTLDGKIATSTGHSQWISGLAARTEVHRLRASCDAVIVGGNTVRRDDPLLTSHGVCDRNPCRIIMSRQLNLPETAQLWDVTPAPTQVFTQADVPPERQQALMERGVEVIALPRLTPATVMATLYGRGYLSVLWECGGTLAAQAIADGSIQKIWAFVAAKVIGGQTAPGPIGDLGIDHMTQAIALKSFSWHAVGSDLLLEGYLPNTLPQK</sequence>
<keyword evidence="10 15" id="KW-0521">NADP</keyword>
<dbReference type="InterPro" id="IPR050765">
    <property type="entry name" value="Riboflavin_Biosynth_HTPR"/>
</dbReference>
<dbReference type="InterPro" id="IPR002125">
    <property type="entry name" value="CMP_dCMP_dom"/>
</dbReference>
<evidence type="ECO:0000256" key="4">
    <source>
        <dbReference type="ARBA" id="ARBA00005259"/>
    </source>
</evidence>
<keyword evidence="6 15" id="KW-0686">Riboflavin biosynthesis</keyword>
<dbReference type="InterPro" id="IPR016192">
    <property type="entry name" value="APOBEC/CMP_deaminase_Zn-bd"/>
</dbReference>
<feature type="active site" description="Proton donor" evidence="16">
    <location>
        <position position="73"/>
    </location>
</feature>
<dbReference type="GO" id="GO:0008835">
    <property type="term" value="F:diaminohydroxyphosphoribosylaminopyrimidine deaminase activity"/>
    <property type="evidence" value="ECO:0007669"/>
    <property type="project" value="UniProtKB-EC"/>
</dbReference>
<feature type="binding site" evidence="18">
    <location>
        <position position="96"/>
    </location>
    <ligand>
        <name>Zn(2+)</name>
        <dbReference type="ChEBI" id="CHEBI:29105"/>
        <note>catalytic</note>
    </ligand>
</feature>
<accession>A0A1Z3HPI0</accession>
<dbReference type="InterPro" id="IPR024072">
    <property type="entry name" value="DHFR-like_dom_sf"/>
</dbReference>
<dbReference type="Proteomes" id="UP000191901">
    <property type="component" value="Chromosome"/>
</dbReference>
<evidence type="ECO:0000256" key="10">
    <source>
        <dbReference type="ARBA" id="ARBA00022857"/>
    </source>
</evidence>
<evidence type="ECO:0000256" key="15">
    <source>
        <dbReference type="PIRNR" id="PIRNR006769"/>
    </source>
</evidence>
<keyword evidence="12" id="KW-0511">Multifunctional enzyme</keyword>
<dbReference type="Gene3D" id="3.40.140.10">
    <property type="entry name" value="Cytidine Deaminase, domain 2"/>
    <property type="match status" value="1"/>
</dbReference>
<dbReference type="Pfam" id="PF00383">
    <property type="entry name" value="dCMP_cyt_deam_1"/>
    <property type="match status" value="1"/>
</dbReference>
<dbReference type="FunFam" id="3.40.140.10:FF:000025">
    <property type="entry name" value="Riboflavin biosynthesis protein RibD"/>
    <property type="match status" value="1"/>
</dbReference>
<feature type="binding site" evidence="17">
    <location>
        <position position="309"/>
    </location>
    <ligand>
        <name>substrate</name>
    </ligand>
</feature>
<dbReference type="GO" id="GO:0008703">
    <property type="term" value="F:5-amino-6-(5-phosphoribosylamino)uracil reductase activity"/>
    <property type="evidence" value="ECO:0007669"/>
    <property type="project" value="UniProtKB-EC"/>
</dbReference>
<evidence type="ECO:0000256" key="11">
    <source>
        <dbReference type="ARBA" id="ARBA00023002"/>
    </source>
</evidence>
<dbReference type="AlphaFoldDB" id="A0A1Z3HPI0"/>
<evidence type="ECO:0000259" key="19">
    <source>
        <dbReference type="PROSITE" id="PS51747"/>
    </source>
</evidence>
<dbReference type="SUPFAM" id="SSF53927">
    <property type="entry name" value="Cytidine deaminase-like"/>
    <property type="match status" value="1"/>
</dbReference>
<dbReference type="PIRSF" id="PIRSF006769">
    <property type="entry name" value="RibD"/>
    <property type="match status" value="1"/>
</dbReference>
<evidence type="ECO:0000256" key="7">
    <source>
        <dbReference type="ARBA" id="ARBA00022723"/>
    </source>
</evidence>
<dbReference type="EC" id="1.1.1.193" evidence="15"/>